<dbReference type="RefSeq" id="WP_284400751.1">
    <property type="nucleotide sequence ID" value="NZ_BSNQ01000009.1"/>
</dbReference>
<name>A0ABW8IWM2_9GAMM</name>
<gene>
    <name evidence="2" type="ORF">ISP13_09655</name>
</gene>
<evidence type="ECO:0000313" key="2">
    <source>
        <dbReference type="EMBL" id="MFK2873795.1"/>
    </source>
</evidence>
<evidence type="ECO:0000313" key="3">
    <source>
        <dbReference type="Proteomes" id="UP001620405"/>
    </source>
</evidence>
<dbReference type="EMBL" id="JADIKG010000012">
    <property type="protein sequence ID" value="MFK2873795.1"/>
    <property type="molecule type" value="Genomic_DNA"/>
</dbReference>
<reference evidence="2 3" key="1">
    <citation type="submission" date="2020-10" db="EMBL/GenBank/DDBJ databases">
        <title>Phylogeny of dyella-like bacteria.</title>
        <authorList>
            <person name="Fu J."/>
        </authorList>
    </citation>
    <scope>NUCLEOTIDE SEQUENCE [LARGE SCALE GENOMIC DNA]</scope>
    <source>
        <strain evidence="2 3">DHOB07</strain>
    </source>
</reference>
<feature type="region of interest" description="Disordered" evidence="1">
    <location>
        <begin position="16"/>
        <end position="37"/>
    </location>
</feature>
<proteinExistence type="predicted"/>
<dbReference type="Proteomes" id="UP001620405">
    <property type="component" value="Unassembled WGS sequence"/>
</dbReference>
<sequence length="254" mass="26997">MLVPVLITGVAGAAGSTPSANGAGGSTPPADARKDDSSYFSQHFSTDALGSDIKDAVVRANLAAVSFKKIVVHTHDQLTATGQTKPGSYDVAITLENAGSGLVRRMETVQHDGTMTVARFDLTYRGYFSFLTQSVPANAGALPPIVEARKVIRFDTNTDGHMNFTYLYGSTGKPTFSDPGQVVCDSGKSYSASSLNQAIEGQAHELDCQFVDTNGIVTDKMKLAYLEKYGVALMLHLQNADSTIDSSIVDFNVE</sequence>
<comment type="caution">
    <text evidence="2">The sequence shown here is derived from an EMBL/GenBank/DDBJ whole genome shotgun (WGS) entry which is preliminary data.</text>
</comment>
<protein>
    <submittedName>
        <fullName evidence="2">Uncharacterized protein</fullName>
    </submittedName>
</protein>
<accession>A0ABW8IWM2</accession>
<evidence type="ECO:0000256" key="1">
    <source>
        <dbReference type="SAM" id="MobiDB-lite"/>
    </source>
</evidence>
<organism evidence="2 3">
    <name type="scientific">Dyella lipolytica</name>
    <dbReference type="NCBI Taxonomy" id="1867835"/>
    <lineage>
        <taxon>Bacteria</taxon>
        <taxon>Pseudomonadati</taxon>
        <taxon>Pseudomonadota</taxon>
        <taxon>Gammaproteobacteria</taxon>
        <taxon>Lysobacterales</taxon>
        <taxon>Rhodanobacteraceae</taxon>
        <taxon>Dyella</taxon>
    </lineage>
</organism>
<keyword evidence="3" id="KW-1185">Reference proteome</keyword>